<proteinExistence type="predicted"/>
<comment type="caution">
    <text evidence="2">The sequence shown here is derived from an EMBL/GenBank/DDBJ whole genome shotgun (WGS) entry which is preliminary data.</text>
</comment>
<evidence type="ECO:0000313" key="3">
    <source>
        <dbReference type="Proteomes" id="UP001162060"/>
    </source>
</evidence>
<name>A0AAV1VMG1_9STRA</name>
<evidence type="ECO:0000313" key="2">
    <source>
        <dbReference type="EMBL" id="CAK7947449.1"/>
    </source>
</evidence>
<organism evidence="2 3">
    <name type="scientific">Peronospora matthiolae</name>
    <dbReference type="NCBI Taxonomy" id="2874970"/>
    <lineage>
        <taxon>Eukaryota</taxon>
        <taxon>Sar</taxon>
        <taxon>Stramenopiles</taxon>
        <taxon>Oomycota</taxon>
        <taxon>Peronosporomycetes</taxon>
        <taxon>Peronosporales</taxon>
        <taxon>Peronosporaceae</taxon>
        <taxon>Peronospora</taxon>
    </lineage>
</organism>
<keyword evidence="1" id="KW-0812">Transmembrane</keyword>
<sequence>MSLANHSDASPFSLLRQTATASSMQWTDTILWLFLAVFLIVSSLFCFSYRHCCRFLPRRPNEAMRPRDMEEPLLGALSQNQMPPLVRHSLAREFEPSAPPLCWELEQRGSSS</sequence>
<dbReference type="AlphaFoldDB" id="A0AAV1VMG1"/>
<dbReference type="Proteomes" id="UP001162060">
    <property type="component" value="Unassembled WGS sequence"/>
</dbReference>
<dbReference type="EMBL" id="CAKLBY020000378">
    <property type="protein sequence ID" value="CAK7947449.1"/>
    <property type="molecule type" value="Genomic_DNA"/>
</dbReference>
<feature type="transmembrane region" description="Helical" evidence="1">
    <location>
        <begin position="30"/>
        <end position="49"/>
    </location>
</feature>
<protein>
    <recommendedName>
        <fullName evidence="4">ATP synthase F0 subunit 8</fullName>
    </recommendedName>
</protein>
<evidence type="ECO:0000256" key="1">
    <source>
        <dbReference type="SAM" id="Phobius"/>
    </source>
</evidence>
<gene>
    <name evidence="2" type="ORF">PM001_LOCUS32599</name>
</gene>
<reference evidence="2" key="1">
    <citation type="submission" date="2024-01" db="EMBL/GenBank/DDBJ databases">
        <authorList>
            <person name="Webb A."/>
        </authorList>
    </citation>
    <scope>NUCLEOTIDE SEQUENCE</scope>
    <source>
        <strain evidence="2">Pm1</strain>
    </source>
</reference>
<keyword evidence="1" id="KW-0472">Membrane</keyword>
<accession>A0AAV1VMG1</accession>
<evidence type="ECO:0008006" key="4">
    <source>
        <dbReference type="Google" id="ProtNLM"/>
    </source>
</evidence>
<keyword evidence="1" id="KW-1133">Transmembrane helix</keyword>